<dbReference type="EMBL" id="GBXM01060705">
    <property type="protein sequence ID" value="JAH47872.1"/>
    <property type="molecule type" value="Transcribed_RNA"/>
</dbReference>
<reference evidence="1" key="1">
    <citation type="submission" date="2014-11" db="EMBL/GenBank/DDBJ databases">
        <authorList>
            <person name="Amaro Gonzalez C."/>
        </authorList>
    </citation>
    <scope>NUCLEOTIDE SEQUENCE</scope>
</reference>
<evidence type="ECO:0000313" key="1">
    <source>
        <dbReference type="EMBL" id="JAH47872.1"/>
    </source>
</evidence>
<accession>A0A0E9T2Z6</accession>
<protein>
    <submittedName>
        <fullName evidence="1">Uncharacterized protein</fullName>
    </submittedName>
</protein>
<proteinExistence type="predicted"/>
<organism evidence="1">
    <name type="scientific">Anguilla anguilla</name>
    <name type="common">European freshwater eel</name>
    <name type="synonym">Muraena anguilla</name>
    <dbReference type="NCBI Taxonomy" id="7936"/>
    <lineage>
        <taxon>Eukaryota</taxon>
        <taxon>Metazoa</taxon>
        <taxon>Chordata</taxon>
        <taxon>Craniata</taxon>
        <taxon>Vertebrata</taxon>
        <taxon>Euteleostomi</taxon>
        <taxon>Actinopterygii</taxon>
        <taxon>Neopterygii</taxon>
        <taxon>Teleostei</taxon>
        <taxon>Anguilliformes</taxon>
        <taxon>Anguillidae</taxon>
        <taxon>Anguilla</taxon>
    </lineage>
</organism>
<sequence length="16" mass="1874">MAVIRCPLSVLCYSYR</sequence>
<name>A0A0E9T2Z6_ANGAN</name>
<dbReference type="AlphaFoldDB" id="A0A0E9T2Z6"/>
<reference evidence="1" key="2">
    <citation type="journal article" date="2015" name="Fish Shellfish Immunol.">
        <title>Early steps in the European eel (Anguilla anguilla)-Vibrio vulnificus interaction in the gills: Role of the RtxA13 toxin.</title>
        <authorList>
            <person name="Callol A."/>
            <person name="Pajuelo D."/>
            <person name="Ebbesson L."/>
            <person name="Teles M."/>
            <person name="MacKenzie S."/>
            <person name="Amaro C."/>
        </authorList>
    </citation>
    <scope>NUCLEOTIDE SEQUENCE</scope>
</reference>